<dbReference type="Proteomes" id="UP000256964">
    <property type="component" value="Unassembled WGS sequence"/>
</dbReference>
<dbReference type="OrthoDB" id="2754196at2759"/>
<organism evidence="1 2">
    <name type="scientific">Lentinus brumalis</name>
    <dbReference type="NCBI Taxonomy" id="2498619"/>
    <lineage>
        <taxon>Eukaryota</taxon>
        <taxon>Fungi</taxon>
        <taxon>Dikarya</taxon>
        <taxon>Basidiomycota</taxon>
        <taxon>Agaricomycotina</taxon>
        <taxon>Agaricomycetes</taxon>
        <taxon>Polyporales</taxon>
        <taxon>Polyporaceae</taxon>
        <taxon>Lentinus</taxon>
    </lineage>
</organism>
<protein>
    <submittedName>
        <fullName evidence="1">Uncharacterized protein</fullName>
    </submittedName>
</protein>
<dbReference type="STRING" id="139420.A0A371D7D6"/>
<reference evidence="1 2" key="1">
    <citation type="journal article" date="2018" name="Biotechnol. Biofuels">
        <title>Integrative visual omics of the white-rot fungus Polyporus brumalis exposes the biotechnological potential of its oxidative enzymes for delignifying raw plant biomass.</title>
        <authorList>
            <person name="Miyauchi S."/>
            <person name="Rancon A."/>
            <person name="Drula E."/>
            <person name="Hage H."/>
            <person name="Chaduli D."/>
            <person name="Favel A."/>
            <person name="Grisel S."/>
            <person name="Henrissat B."/>
            <person name="Herpoel-Gimbert I."/>
            <person name="Ruiz-Duenas F.J."/>
            <person name="Chevret D."/>
            <person name="Hainaut M."/>
            <person name="Lin J."/>
            <person name="Wang M."/>
            <person name="Pangilinan J."/>
            <person name="Lipzen A."/>
            <person name="Lesage-Meessen L."/>
            <person name="Navarro D."/>
            <person name="Riley R."/>
            <person name="Grigoriev I.V."/>
            <person name="Zhou S."/>
            <person name="Raouche S."/>
            <person name="Rosso M.N."/>
        </authorList>
    </citation>
    <scope>NUCLEOTIDE SEQUENCE [LARGE SCALE GENOMIC DNA]</scope>
    <source>
        <strain evidence="1 2">BRFM 1820</strain>
    </source>
</reference>
<sequence length="168" mass="18998">MTYSFPNVLQSHFYVGSDSSKGFTDLLRCLPQLAELNLLLYRNSDALRYGGAAVDALTRICRALSDELRGLCPKLHTSRVQIISATPTSPAYLGDLKRVLRARTSCGHPNRSLAVQEYKYNASPVEMRNQERADHNLSTVYAQHLASLLDEFQFYAPEYRPFPPRKSE</sequence>
<dbReference type="AlphaFoldDB" id="A0A371D7D6"/>
<proteinExistence type="predicted"/>
<accession>A0A371D7D6</accession>
<dbReference type="EMBL" id="KZ857411">
    <property type="protein sequence ID" value="RDX48420.1"/>
    <property type="molecule type" value="Genomic_DNA"/>
</dbReference>
<gene>
    <name evidence="1" type="ORF">OH76DRAFT_1483806</name>
</gene>
<evidence type="ECO:0000313" key="1">
    <source>
        <dbReference type="EMBL" id="RDX48420.1"/>
    </source>
</evidence>
<keyword evidence="2" id="KW-1185">Reference proteome</keyword>
<name>A0A371D7D6_9APHY</name>
<evidence type="ECO:0000313" key="2">
    <source>
        <dbReference type="Proteomes" id="UP000256964"/>
    </source>
</evidence>